<dbReference type="AlphaFoldDB" id="A0A813LQ97"/>
<feature type="compositionally biased region" description="Low complexity" evidence="3">
    <location>
        <begin position="364"/>
        <end position="382"/>
    </location>
</feature>
<sequence length="433" mass="45138">MSSTALKRAVLHPAWDCRIRFSDLEYKPTSLRIGDLAGNHFSLVLRGVPASLSAPEGRQQIQLATESLKNEGFLNFFGLQRFGSQRIASHLIGAALLASDWDGALKLILGDAAADLLPLAMKIAAGGNGGLDALPRLPQSHHLERELLGGVADGLSAEAALRRLPFSVLFMYVNAAQSLVFNSVLSHRVRHFGSQPVQGDLAAPSSAASASGAAAAAADGVFGLAWGALGAPTLSSRAAASLGPQGLASTVLPLPGRSIRYPPHLKAAYEEASQELLSIPLAAFHAAAGITPPEGAYRAAAVRPESVESHFLAPEEVVRLGKGILLSDVDSLYQAGSSTGAQSSADSSFVSAPIAGSSAKHNKNSNNSNNDNNNNKNNSINNQHSQRRPPNTATEEAALVLKFSLAPAAYATMAVRELSRGLADVIQADAQTE</sequence>
<dbReference type="InterPro" id="IPR001656">
    <property type="entry name" value="PsdUridine_synth_TruD"/>
</dbReference>
<organism evidence="5 6">
    <name type="scientific">Polarella glacialis</name>
    <name type="common">Dinoflagellate</name>
    <dbReference type="NCBI Taxonomy" id="89957"/>
    <lineage>
        <taxon>Eukaryota</taxon>
        <taxon>Sar</taxon>
        <taxon>Alveolata</taxon>
        <taxon>Dinophyceae</taxon>
        <taxon>Suessiales</taxon>
        <taxon>Suessiaceae</taxon>
        <taxon>Polarella</taxon>
    </lineage>
</organism>
<dbReference type="InterPro" id="IPR042214">
    <property type="entry name" value="TruD_catalytic"/>
</dbReference>
<comment type="caution">
    <text evidence="5">The sequence shown here is derived from an EMBL/GenBank/DDBJ whole genome shotgun (WGS) entry which is preliminary data.</text>
</comment>
<evidence type="ECO:0000256" key="1">
    <source>
        <dbReference type="ARBA" id="ARBA00007953"/>
    </source>
</evidence>
<proteinExistence type="inferred from homology"/>
<evidence type="ECO:0000313" key="5">
    <source>
        <dbReference type="EMBL" id="CAE8735476.1"/>
    </source>
</evidence>
<dbReference type="GO" id="GO:0005634">
    <property type="term" value="C:nucleus"/>
    <property type="evidence" value="ECO:0007669"/>
    <property type="project" value="TreeGrafter"/>
</dbReference>
<dbReference type="PROSITE" id="PS50984">
    <property type="entry name" value="TRUD"/>
    <property type="match status" value="1"/>
</dbReference>
<dbReference type="GO" id="GO:0001522">
    <property type="term" value="P:pseudouridine synthesis"/>
    <property type="evidence" value="ECO:0007669"/>
    <property type="project" value="InterPro"/>
</dbReference>
<evidence type="ECO:0000256" key="3">
    <source>
        <dbReference type="SAM" id="MobiDB-lite"/>
    </source>
</evidence>
<dbReference type="Proteomes" id="UP000626109">
    <property type="component" value="Unassembled WGS sequence"/>
</dbReference>
<evidence type="ECO:0000256" key="2">
    <source>
        <dbReference type="ARBA" id="ARBA00023235"/>
    </source>
</evidence>
<gene>
    <name evidence="5" type="ORF">PGLA2088_LOCUS47857</name>
</gene>
<name>A0A813LQ97_POLGL</name>
<feature type="region of interest" description="Disordered" evidence="3">
    <location>
        <begin position="355"/>
        <end position="392"/>
    </location>
</feature>
<feature type="non-terminal residue" evidence="5">
    <location>
        <position position="433"/>
    </location>
</feature>
<dbReference type="InterPro" id="IPR011760">
    <property type="entry name" value="PsdUridine_synth_TruD_insert"/>
</dbReference>
<dbReference type="Gene3D" id="3.30.2350.20">
    <property type="entry name" value="TruD, catalytic domain"/>
    <property type="match status" value="2"/>
</dbReference>
<evidence type="ECO:0000313" key="6">
    <source>
        <dbReference type="Proteomes" id="UP000626109"/>
    </source>
</evidence>
<protein>
    <recommendedName>
        <fullName evidence="4">TRUD domain-containing protein</fullName>
    </recommendedName>
</protein>
<comment type="similarity">
    <text evidence="1">Belongs to the pseudouridine synthase TruD family.</text>
</comment>
<dbReference type="GO" id="GO:0009982">
    <property type="term" value="F:pseudouridine synthase activity"/>
    <property type="evidence" value="ECO:0007669"/>
    <property type="project" value="InterPro"/>
</dbReference>
<dbReference type="Pfam" id="PF01142">
    <property type="entry name" value="TruD"/>
    <property type="match status" value="1"/>
</dbReference>
<feature type="domain" description="TRUD" evidence="4">
    <location>
        <begin position="72"/>
        <end position="303"/>
    </location>
</feature>
<dbReference type="PANTHER" id="PTHR13326:SF21">
    <property type="entry name" value="PSEUDOURIDYLATE SYNTHASE PUS7L"/>
    <property type="match status" value="1"/>
</dbReference>
<dbReference type="PANTHER" id="PTHR13326">
    <property type="entry name" value="TRNA PSEUDOURIDINE SYNTHASE D"/>
    <property type="match status" value="1"/>
</dbReference>
<evidence type="ECO:0000259" key="4">
    <source>
        <dbReference type="PROSITE" id="PS50984"/>
    </source>
</evidence>
<dbReference type="SUPFAM" id="SSF55120">
    <property type="entry name" value="Pseudouridine synthase"/>
    <property type="match status" value="1"/>
</dbReference>
<dbReference type="InterPro" id="IPR020103">
    <property type="entry name" value="PsdUridine_synth_cat_dom_sf"/>
</dbReference>
<reference evidence="5" key="1">
    <citation type="submission" date="2021-02" db="EMBL/GenBank/DDBJ databases">
        <authorList>
            <person name="Dougan E. K."/>
            <person name="Rhodes N."/>
            <person name="Thang M."/>
            <person name="Chan C."/>
        </authorList>
    </citation>
    <scope>NUCLEOTIDE SEQUENCE</scope>
</reference>
<accession>A0A813LQ97</accession>
<keyword evidence="2" id="KW-0413">Isomerase</keyword>
<dbReference type="GO" id="GO:0003723">
    <property type="term" value="F:RNA binding"/>
    <property type="evidence" value="ECO:0007669"/>
    <property type="project" value="InterPro"/>
</dbReference>
<dbReference type="EMBL" id="CAJNNW010036548">
    <property type="protein sequence ID" value="CAE8735476.1"/>
    <property type="molecule type" value="Genomic_DNA"/>
</dbReference>
<dbReference type="PIRSF" id="PIRSF037016">
    <property type="entry name" value="Pseudouridin_synth_euk_prd"/>
    <property type="match status" value="1"/>
</dbReference>